<dbReference type="PANTHER" id="PTHR24361">
    <property type="entry name" value="MITOGEN-ACTIVATED KINASE KINASE KINASE"/>
    <property type="match status" value="1"/>
</dbReference>
<dbReference type="EMBL" id="JAHLQT010026502">
    <property type="protein sequence ID" value="KAG7163088.1"/>
    <property type="molecule type" value="Genomic_DNA"/>
</dbReference>
<feature type="compositionally biased region" description="Polar residues" evidence="1">
    <location>
        <begin position="136"/>
        <end position="145"/>
    </location>
</feature>
<feature type="compositionally biased region" description="Basic residues" evidence="1">
    <location>
        <begin position="25"/>
        <end position="57"/>
    </location>
</feature>
<dbReference type="SMART" id="SM00220">
    <property type="entry name" value="S_TKc"/>
    <property type="match status" value="1"/>
</dbReference>
<accession>A0A8J5MTA4</accession>
<evidence type="ECO:0000313" key="4">
    <source>
        <dbReference type="Proteomes" id="UP000747542"/>
    </source>
</evidence>
<gene>
    <name evidence="3" type="primary">Stk10-a-L</name>
    <name evidence="3" type="ORF">Hamer_G002160</name>
</gene>
<dbReference type="PROSITE" id="PS50011">
    <property type="entry name" value="PROTEIN_KINASE_DOM"/>
    <property type="match status" value="1"/>
</dbReference>
<keyword evidence="3" id="KW-0808">Transferase</keyword>
<evidence type="ECO:0000256" key="1">
    <source>
        <dbReference type="SAM" id="MobiDB-lite"/>
    </source>
</evidence>
<keyword evidence="3" id="KW-0418">Kinase</keyword>
<dbReference type="InterPro" id="IPR011009">
    <property type="entry name" value="Kinase-like_dom_sf"/>
</dbReference>
<feature type="region of interest" description="Disordered" evidence="1">
    <location>
        <begin position="24"/>
        <end position="115"/>
    </location>
</feature>
<dbReference type="Gene3D" id="1.10.510.10">
    <property type="entry name" value="Transferase(Phosphotransferase) domain 1"/>
    <property type="match status" value="1"/>
</dbReference>
<dbReference type="Proteomes" id="UP000747542">
    <property type="component" value="Unassembled WGS sequence"/>
</dbReference>
<dbReference type="InterPro" id="IPR008271">
    <property type="entry name" value="Ser/Thr_kinase_AS"/>
</dbReference>
<organism evidence="3 4">
    <name type="scientific">Homarus americanus</name>
    <name type="common">American lobster</name>
    <dbReference type="NCBI Taxonomy" id="6706"/>
    <lineage>
        <taxon>Eukaryota</taxon>
        <taxon>Metazoa</taxon>
        <taxon>Ecdysozoa</taxon>
        <taxon>Arthropoda</taxon>
        <taxon>Crustacea</taxon>
        <taxon>Multicrustacea</taxon>
        <taxon>Malacostraca</taxon>
        <taxon>Eumalacostraca</taxon>
        <taxon>Eucarida</taxon>
        <taxon>Decapoda</taxon>
        <taxon>Pleocyemata</taxon>
        <taxon>Astacidea</taxon>
        <taxon>Nephropoidea</taxon>
        <taxon>Nephropidae</taxon>
        <taxon>Homarus</taxon>
    </lineage>
</organism>
<evidence type="ECO:0000313" key="3">
    <source>
        <dbReference type="EMBL" id="KAG7163088.1"/>
    </source>
</evidence>
<name>A0A8J5MTA4_HOMAM</name>
<dbReference type="SUPFAM" id="SSF56112">
    <property type="entry name" value="Protein kinase-like (PK-like)"/>
    <property type="match status" value="1"/>
</dbReference>
<dbReference type="InterPro" id="IPR053235">
    <property type="entry name" value="Ser_Thr_kinase"/>
</dbReference>
<feature type="compositionally biased region" description="Pro residues" evidence="1">
    <location>
        <begin position="177"/>
        <end position="187"/>
    </location>
</feature>
<feature type="domain" description="Protein kinase" evidence="2">
    <location>
        <begin position="199"/>
        <end position="422"/>
    </location>
</feature>
<dbReference type="PROSITE" id="PS00108">
    <property type="entry name" value="PROTEIN_KINASE_ST"/>
    <property type="match status" value="1"/>
</dbReference>
<proteinExistence type="predicted"/>
<protein>
    <submittedName>
        <fullName evidence="3">Serine/threonine-protein kinase 10-A-like</fullName>
    </submittedName>
</protein>
<dbReference type="GO" id="GO:0005524">
    <property type="term" value="F:ATP binding"/>
    <property type="evidence" value="ECO:0007669"/>
    <property type="project" value="InterPro"/>
</dbReference>
<evidence type="ECO:0000259" key="2">
    <source>
        <dbReference type="PROSITE" id="PS50011"/>
    </source>
</evidence>
<feature type="compositionally biased region" description="Basic and acidic residues" evidence="1">
    <location>
        <begin position="65"/>
        <end position="115"/>
    </location>
</feature>
<keyword evidence="4" id="KW-1185">Reference proteome</keyword>
<feature type="region of interest" description="Disordered" evidence="1">
    <location>
        <begin position="136"/>
        <end position="188"/>
    </location>
</feature>
<dbReference type="Pfam" id="PF00069">
    <property type="entry name" value="Pkinase"/>
    <property type="match status" value="1"/>
</dbReference>
<dbReference type="AlphaFoldDB" id="A0A8J5MTA4"/>
<dbReference type="GO" id="GO:0004674">
    <property type="term" value="F:protein serine/threonine kinase activity"/>
    <property type="evidence" value="ECO:0007669"/>
    <property type="project" value="TreeGrafter"/>
</dbReference>
<dbReference type="GO" id="GO:0005737">
    <property type="term" value="C:cytoplasm"/>
    <property type="evidence" value="ECO:0007669"/>
    <property type="project" value="TreeGrafter"/>
</dbReference>
<reference evidence="3" key="1">
    <citation type="journal article" date="2021" name="Sci. Adv.">
        <title>The American lobster genome reveals insights on longevity, neural, and immune adaptations.</title>
        <authorList>
            <person name="Polinski J.M."/>
            <person name="Zimin A.V."/>
            <person name="Clark K.F."/>
            <person name="Kohn A.B."/>
            <person name="Sadowski N."/>
            <person name="Timp W."/>
            <person name="Ptitsyn A."/>
            <person name="Khanna P."/>
            <person name="Romanova D.Y."/>
            <person name="Williams P."/>
            <person name="Greenwood S.J."/>
            <person name="Moroz L.L."/>
            <person name="Walt D.R."/>
            <person name="Bodnar A.G."/>
        </authorList>
    </citation>
    <scope>NUCLEOTIDE SEQUENCE</scope>
    <source>
        <strain evidence="3">GMGI-L3</strain>
    </source>
</reference>
<feature type="compositionally biased region" description="Low complexity" evidence="1">
    <location>
        <begin position="160"/>
        <end position="176"/>
    </location>
</feature>
<sequence>MGVREGEKERWEEEKERWEEEKERWRKRRRGGRKIRRGGRKRRRGGRKRRRGGRKRRGEVEEEEKERWEEEKERGGREGRWREEKGRWEEEEKERWGEDKEMWEEEKERWEEEKERKKLVSGWRRLRRLLTCTTRHNPSQKSFSPQPVPMVSYPSPPAPFSTHSSPHSSSHSSPHSSPEPPARPTPPFDVLDIKEYRKIPRLYRLGDGTFGCVDLVLYKGQILAMKTHKGIIAKDLAKEVNYYLHLDGAGGAPRIHAVCLQSYAVLMDYTGVTYDKYLKIATPKEKLKSLIKIAESLCEIHEKHIIHNDLKVNNITITFQGEEPELHLIDFGMATAPGTAVRRGDGCYWMAPDFEYGEAASSFSDIYSFGSLVYEVGKTIPDSPLRDCLYMVVEMTQVEDPTFRDSLEEVIPTLYSFLTIAD</sequence>
<dbReference type="InterPro" id="IPR000719">
    <property type="entry name" value="Prot_kinase_dom"/>
</dbReference>
<comment type="caution">
    <text evidence="3">The sequence shown here is derived from an EMBL/GenBank/DDBJ whole genome shotgun (WGS) entry which is preliminary data.</text>
</comment>